<dbReference type="PANTHER" id="PTHR31760:SF0">
    <property type="entry name" value="S-ADENOSYL-L-METHIONINE-DEPENDENT METHYLTRANSFERASES SUPERFAMILY PROTEIN"/>
    <property type="match status" value="1"/>
</dbReference>
<accession>A0A078G183</accession>
<dbReference type="EMBL" id="LK032093">
    <property type="protein sequence ID" value="CDY19234.1"/>
    <property type="molecule type" value="Genomic_DNA"/>
</dbReference>
<dbReference type="PANTHER" id="PTHR31760">
    <property type="entry name" value="S-ADENOSYL-L-METHIONINE-DEPENDENT METHYLTRANSFERASES SUPERFAMILY PROTEIN"/>
    <property type="match status" value="1"/>
</dbReference>
<dbReference type="EMBL" id="HG994369">
    <property type="protein sequence ID" value="CAF1926650.1"/>
    <property type="molecule type" value="Genomic_DNA"/>
</dbReference>
<gene>
    <name evidence="5" type="primary">BnaC05g14350D</name>
    <name evidence="4" type="ORF">DARMORV10_C05P16930.1</name>
    <name evidence="5" type="ORF">GSBRNA2T00006540001</name>
</gene>
<dbReference type="Proteomes" id="UP001295469">
    <property type="component" value="Chromosome C05"/>
</dbReference>
<organism evidence="5 6">
    <name type="scientific">Brassica napus</name>
    <name type="common">Rape</name>
    <dbReference type="NCBI Taxonomy" id="3708"/>
    <lineage>
        <taxon>Eukaryota</taxon>
        <taxon>Viridiplantae</taxon>
        <taxon>Streptophyta</taxon>
        <taxon>Embryophyta</taxon>
        <taxon>Tracheophyta</taxon>
        <taxon>Spermatophyta</taxon>
        <taxon>Magnoliopsida</taxon>
        <taxon>eudicotyledons</taxon>
        <taxon>Gunneridae</taxon>
        <taxon>Pentapetalae</taxon>
        <taxon>rosids</taxon>
        <taxon>malvids</taxon>
        <taxon>Brassicales</taxon>
        <taxon>Brassicaceae</taxon>
        <taxon>Brassiceae</taxon>
        <taxon>Brassica</taxon>
    </lineage>
</organism>
<evidence type="ECO:0000256" key="2">
    <source>
        <dbReference type="ARBA" id="ARBA00022552"/>
    </source>
</evidence>
<dbReference type="OMA" id="PIRTCYS"/>
<proteinExistence type="predicted"/>
<keyword evidence="2" id="KW-0698">rRNA processing</keyword>
<dbReference type="Proteomes" id="UP000028999">
    <property type="component" value="Unassembled WGS sequence"/>
</dbReference>
<keyword evidence="1" id="KW-0963">Cytoplasm</keyword>
<evidence type="ECO:0000313" key="6">
    <source>
        <dbReference type="Proteomes" id="UP000028999"/>
    </source>
</evidence>
<dbReference type="GO" id="GO:0070043">
    <property type="term" value="F:rRNA (guanine-N7-)-methyltransferase activity"/>
    <property type="evidence" value="ECO:0000318"/>
    <property type="project" value="GO_Central"/>
</dbReference>
<evidence type="ECO:0000313" key="4">
    <source>
        <dbReference type="EMBL" id="CAF1926650.1"/>
    </source>
</evidence>
<evidence type="ECO:0000256" key="3">
    <source>
        <dbReference type="ARBA" id="ARBA00022679"/>
    </source>
</evidence>
<sequence length="119" mass="13324">MRLELSKKWSSTLSSTQKTQIHLYVDTLLQWNQKMNLTETKEADEVMKRHIEDSLAILPPIRTCYSLQSSDQISLIDVGSGASLSGLVLAIACPDWRVTLLESINKLVFSWSTSLLSLG</sequence>
<dbReference type="STRING" id="3708.A0A078G183"/>
<evidence type="ECO:0000313" key="5">
    <source>
        <dbReference type="EMBL" id="CDY19234.1"/>
    </source>
</evidence>
<dbReference type="SUPFAM" id="SSF53335">
    <property type="entry name" value="S-adenosyl-L-methionine-dependent methyltransferases"/>
    <property type="match status" value="1"/>
</dbReference>
<keyword evidence="6" id="KW-1185">Reference proteome</keyword>
<protein>
    <submittedName>
        <fullName evidence="4">(rape) hypothetical protein</fullName>
    </submittedName>
    <submittedName>
        <fullName evidence="5">BnaC05g14350D protein</fullName>
    </submittedName>
</protein>
<evidence type="ECO:0000256" key="1">
    <source>
        <dbReference type="ARBA" id="ARBA00022490"/>
    </source>
</evidence>
<name>A0A078G183_BRANA</name>
<reference evidence="5" key="2">
    <citation type="submission" date="2014-06" db="EMBL/GenBank/DDBJ databases">
        <authorList>
            <person name="Genoscope - CEA"/>
        </authorList>
    </citation>
    <scope>NUCLEOTIDE SEQUENCE</scope>
</reference>
<keyword evidence="3" id="KW-0808">Transferase</keyword>
<dbReference type="PaxDb" id="3708-A0A078G183"/>
<reference evidence="4" key="3">
    <citation type="submission" date="2021-01" db="EMBL/GenBank/DDBJ databases">
        <authorList>
            <consortium name="Genoscope - CEA"/>
            <person name="William W."/>
        </authorList>
    </citation>
    <scope>NUCLEOTIDE SEQUENCE</scope>
</reference>
<dbReference type="Pfam" id="PF02527">
    <property type="entry name" value="GidB"/>
    <property type="match status" value="1"/>
</dbReference>
<dbReference type="Gramene" id="CDY19234">
    <property type="protein sequence ID" value="CDY19234"/>
    <property type="gene ID" value="GSBRNA2T00006540001"/>
</dbReference>
<dbReference type="InterPro" id="IPR003682">
    <property type="entry name" value="rRNA_ssu_MeTfrase_G"/>
</dbReference>
<dbReference type="AlphaFoldDB" id="A0A078G183"/>
<dbReference type="InterPro" id="IPR029063">
    <property type="entry name" value="SAM-dependent_MTases_sf"/>
</dbReference>
<reference evidence="5 6" key="1">
    <citation type="journal article" date="2014" name="Science">
        <title>Plant genetics. Early allopolyploid evolution in the post-Neolithic Brassica napus oilseed genome.</title>
        <authorList>
            <person name="Chalhoub B."/>
            <person name="Denoeud F."/>
            <person name="Liu S."/>
            <person name="Parkin I.A."/>
            <person name="Tang H."/>
            <person name="Wang X."/>
            <person name="Chiquet J."/>
            <person name="Belcram H."/>
            <person name="Tong C."/>
            <person name="Samans B."/>
            <person name="Correa M."/>
            <person name="Da Silva C."/>
            <person name="Just J."/>
            <person name="Falentin C."/>
            <person name="Koh C.S."/>
            <person name="Le Clainche I."/>
            <person name="Bernard M."/>
            <person name="Bento P."/>
            <person name="Noel B."/>
            <person name="Labadie K."/>
            <person name="Alberti A."/>
            <person name="Charles M."/>
            <person name="Arnaud D."/>
            <person name="Guo H."/>
            <person name="Daviaud C."/>
            <person name="Alamery S."/>
            <person name="Jabbari K."/>
            <person name="Zhao M."/>
            <person name="Edger P.P."/>
            <person name="Chelaifa H."/>
            <person name="Tack D."/>
            <person name="Lassalle G."/>
            <person name="Mestiri I."/>
            <person name="Schnel N."/>
            <person name="Le Paslier M.C."/>
            <person name="Fan G."/>
            <person name="Renault V."/>
            <person name="Bayer P.E."/>
            <person name="Golicz A.A."/>
            <person name="Manoli S."/>
            <person name="Lee T.H."/>
            <person name="Thi V.H."/>
            <person name="Chalabi S."/>
            <person name="Hu Q."/>
            <person name="Fan C."/>
            <person name="Tollenaere R."/>
            <person name="Lu Y."/>
            <person name="Battail C."/>
            <person name="Shen J."/>
            <person name="Sidebottom C.H."/>
            <person name="Wang X."/>
            <person name="Canaguier A."/>
            <person name="Chauveau A."/>
            <person name="Berard A."/>
            <person name="Deniot G."/>
            <person name="Guan M."/>
            <person name="Liu Z."/>
            <person name="Sun F."/>
            <person name="Lim Y.P."/>
            <person name="Lyons E."/>
            <person name="Town C.D."/>
            <person name="Bancroft I."/>
            <person name="Wang X."/>
            <person name="Meng J."/>
            <person name="Ma J."/>
            <person name="Pires J.C."/>
            <person name="King G.J."/>
            <person name="Brunel D."/>
            <person name="Delourme R."/>
            <person name="Renard M."/>
            <person name="Aury J.M."/>
            <person name="Adams K.L."/>
            <person name="Batley J."/>
            <person name="Snowdon R.J."/>
            <person name="Tost J."/>
            <person name="Edwards D."/>
            <person name="Zhou Y."/>
            <person name="Hua W."/>
            <person name="Sharpe A.G."/>
            <person name="Paterson A.H."/>
            <person name="Guan C."/>
            <person name="Wincker P."/>
        </authorList>
    </citation>
    <scope>NUCLEOTIDE SEQUENCE [LARGE SCALE GENOMIC DNA]</scope>
    <source>
        <strain evidence="6">cv. Darmor-bzh</strain>
    </source>
</reference>
<dbReference type="Gene3D" id="3.40.50.150">
    <property type="entry name" value="Vaccinia Virus protein VP39"/>
    <property type="match status" value="1"/>
</dbReference>
<dbReference type="GO" id="GO:0005829">
    <property type="term" value="C:cytosol"/>
    <property type="evidence" value="ECO:0000318"/>
    <property type="project" value="GO_Central"/>
</dbReference>